<gene>
    <name evidence="2" type="ORF">L0M17_01805</name>
</gene>
<proteinExistence type="predicted"/>
<dbReference type="Proteomes" id="UP001202922">
    <property type="component" value="Unassembled WGS sequence"/>
</dbReference>
<evidence type="ECO:0000313" key="2">
    <source>
        <dbReference type="EMBL" id="MCH6468731.1"/>
    </source>
</evidence>
<accession>A0ABS9TWI2</accession>
<protein>
    <submittedName>
        <fullName evidence="2">Stage II sporulation protein M</fullName>
    </submittedName>
</protein>
<evidence type="ECO:0000313" key="3">
    <source>
        <dbReference type="Proteomes" id="UP001202922"/>
    </source>
</evidence>
<evidence type="ECO:0000256" key="1">
    <source>
        <dbReference type="SAM" id="Phobius"/>
    </source>
</evidence>
<keyword evidence="3" id="KW-1185">Reference proteome</keyword>
<dbReference type="Pfam" id="PF01944">
    <property type="entry name" value="SpoIIM"/>
    <property type="match status" value="1"/>
</dbReference>
<keyword evidence="1" id="KW-0812">Transmembrane</keyword>
<reference evidence="2 3" key="1">
    <citation type="submission" date="2022-03" db="EMBL/GenBank/DDBJ databases">
        <title>Sinomonas sp. isolated from a soil.</title>
        <authorList>
            <person name="Han J."/>
            <person name="Kim D.-U."/>
        </authorList>
    </citation>
    <scope>NUCLEOTIDE SEQUENCE [LARGE SCALE GENOMIC DNA]</scope>
    <source>
        <strain evidence="2 3">5-5</strain>
    </source>
</reference>
<dbReference type="EMBL" id="JAKZBV010000001">
    <property type="protein sequence ID" value="MCH6468731.1"/>
    <property type="molecule type" value="Genomic_DNA"/>
</dbReference>
<sequence length="180" mass="18311">MLRSVPMGLLLGTAAGMTAVAWAAYAALDVSWIADNAAFEESSLFSGGFLQILMRNAGAALVLYSGVVTLGLTTLVAGGILALYVGATVSLGVHSTGVAQLASDVALYVPLEFGGLVLAATAGLQPACGAVRLVLIDRDKISLASLHRDFADSLRTLALALALILVAAAIEATLISLRTI</sequence>
<organism evidence="2 3">
    <name type="scientific">Sinomonas terrae</name>
    <dbReference type="NCBI Taxonomy" id="2908838"/>
    <lineage>
        <taxon>Bacteria</taxon>
        <taxon>Bacillati</taxon>
        <taxon>Actinomycetota</taxon>
        <taxon>Actinomycetes</taxon>
        <taxon>Micrococcales</taxon>
        <taxon>Micrococcaceae</taxon>
        <taxon>Sinomonas</taxon>
    </lineage>
</organism>
<feature type="transmembrane region" description="Helical" evidence="1">
    <location>
        <begin position="70"/>
        <end position="93"/>
    </location>
</feature>
<feature type="transmembrane region" description="Helical" evidence="1">
    <location>
        <begin position="156"/>
        <end position="177"/>
    </location>
</feature>
<name>A0ABS9TWI2_9MICC</name>
<comment type="caution">
    <text evidence="2">The sequence shown here is derived from an EMBL/GenBank/DDBJ whole genome shotgun (WGS) entry which is preliminary data.</text>
</comment>
<feature type="transmembrane region" description="Helical" evidence="1">
    <location>
        <begin position="113"/>
        <end position="135"/>
    </location>
</feature>
<keyword evidence="1" id="KW-1133">Transmembrane helix</keyword>
<keyword evidence="1" id="KW-0472">Membrane</keyword>
<dbReference type="InterPro" id="IPR002798">
    <property type="entry name" value="SpoIIM-like"/>
</dbReference>
<dbReference type="RefSeq" id="WP_241050680.1">
    <property type="nucleotide sequence ID" value="NZ_JAKZBV010000001.1"/>
</dbReference>